<dbReference type="PANTHER" id="PTHR10880">
    <property type="entry name" value="MORTALITY FACTOR 4-LIKE PROTEIN"/>
    <property type="match status" value="1"/>
</dbReference>
<feature type="region of interest" description="Disordered" evidence="6">
    <location>
        <begin position="1"/>
        <end position="60"/>
    </location>
</feature>
<keyword evidence="5" id="KW-0539">Nucleus</keyword>
<evidence type="ECO:0000256" key="6">
    <source>
        <dbReference type="SAM" id="MobiDB-lite"/>
    </source>
</evidence>
<feature type="compositionally biased region" description="Low complexity" evidence="6">
    <location>
        <begin position="38"/>
        <end position="51"/>
    </location>
</feature>
<organism evidence="8 9">
    <name type="scientific">Frieseomelitta varia</name>
    <dbReference type="NCBI Taxonomy" id="561572"/>
    <lineage>
        <taxon>Eukaryota</taxon>
        <taxon>Metazoa</taxon>
        <taxon>Ecdysozoa</taxon>
        <taxon>Arthropoda</taxon>
        <taxon>Hexapoda</taxon>
        <taxon>Insecta</taxon>
        <taxon>Pterygota</taxon>
        <taxon>Neoptera</taxon>
        <taxon>Endopterygota</taxon>
        <taxon>Hymenoptera</taxon>
        <taxon>Apocrita</taxon>
        <taxon>Aculeata</taxon>
        <taxon>Apoidea</taxon>
        <taxon>Anthophila</taxon>
        <taxon>Apidae</taxon>
        <taxon>Frieseomelitta</taxon>
    </lineage>
</organism>
<dbReference type="GO" id="GO:0035267">
    <property type="term" value="C:NuA4 histone acetyltransferase complex"/>
    <property type="evidence" value="ECO:0007669"/>
    <property type="project" value="TreeGrafter"/>
</dbReference>
<dbReference type="InterPro" id="IPR038217">
    <property type="entry name" value="MRG_C_sf"/>
</dbReference>
<dbReference type="InterPro" id="IPR026541">
    <property type="entry name" value="MRG_dom"/>
</dbReference>
<keyword evidence="4" id="KW-0804">Transcription</keyword>
<evidence type="ECO:0000256" key="5">
    <source>
        <dbReference type="ARBA" id="ARBA00023242"/>
    </source>
</evidence>
<reference evidence="8" key="1">
    <citation type="submission" date="2019-11" db="EMBL/GenBank/DDBJ databases">
        <title>The nuclear and mitochondrial genomes of Frieseomelitta varia - a highly eusocial stingless bee (Meliponini) with a permanently sterile worker caste.</title>
        <authorList>
            <person name="Freitas F.C.P."/>
            <person name="Lourenco A.P."/>
            <person name="Nunes F.M.F."/>
            <person name="Paschoal A.R."/>
            <person name="Abreu F.C.P."/>
            <person name="Barbin F.O."/>
            <person name="Bataglia L."/>
            <person name="Cardoso-Junior C.A.M."/>
            <person name="Cervoni M.S."/>
            <person name="Silva S.R."/>
            <person name="Dalarmi F."/>
            <person name="Del Lama M.A."/>
            <person name="Depintor T.S."/>
            <person name="Ferreira K.M."/>
            <person name="Goria P.S."/>
            <person name="Jaskot M.C."/>
            <person name="Lago D.C."/>
            <person name="Luna-Lucena D."/>
            <person name="Moda L.M."/>
            <person name="Nascimento L."/>
            <person name="Pedrino M."/>
            <person name="Rabico F.O."/>
            <person name="Sanches F.C."/>
            <person name="Santos D.E."/>
            <person name="Santos C.G."/>
            <person name="Vieira J."/>
            <person name="Lopes T.F."/>
            <person name="Barchuk A.R."/>
            <person name="Hartfelder K."/>
            <person name="Simoes Z.L.P."/>
            <person name="Bitondi M.M.G."/>
            <person name="Pinheiro D.G."/>
        </authorList>
    </citation>
    <scope>NUCLEOTIDE SEQUENCE</scope>
    <source>
        <strain evidence="8">USP_RPSP 00005682</strain>
        <tissue evidence="8">Whole individual</tissue>
    </source>
</reference>
<name>A0A833W6V6_9HYME</name>
<evidence type="ECO:0000256" key="1">
    <source>
        <dbReference type="ARBA" id="ARBA00004123"/>
    </source>
</evidence>
<comment type="caution">
    <text evidence="8">The sequence shown here is derived from an EMBL/GenBank/DDBJ whole genome shotgun (WGS) entry which is preliminary data.</text>
</comment>
<keyword evidence="9" id="KW-1185">Reference proteome</keyword>
<accession>A0A833W6V6</accession>
<evidence type="ECO:0000256" key="4">
    <source>
        <dbReference type="ARBA" id="ARBA00023163"/>
    </source>
</evidence>
<proteinExistence type="predicted"/>
<dbReference type="InterPro" id="IPR008676">
    <property type="entry name" value="MRG"/>
</dbReference>
<feature type="compositionally biased region" description="Basic and acidic residues" evidence="6">
    <location>
        <begin position="19"/>
        <end position="33"/>
    </location>
</feature>
<dbReference type="GO" id="GO:0006355">
    <property type="term" value="P:regulation of DNA-templated transcription"/>
    <property type="evidence" value="ECO:0007669"/>
    <property type="project" value="InterPro"/>
</dbReference>
<dbReference type="EMBL" id="WNWW01000371">
    <property type="protein sequence ID" value="KAF3425652.1"/>
    <property type="molecule type" value="Genomic_DNA"/>
</dbReference>
<evidence type="ECO:0000313" key="8">
    <source>
        <dbReference type="EMBL" id="KAF3425652.1"/>
    </source>
</evidence>
<evidence type="ECO:0000256" key="3">
    <source>
        <dbReference type="ARBA" id="ARBA00023015"/>
    </source>
</evidence>
<dbReference type="GO" id="GO:0072487">
    <property type="term" value="C:MSL complex"/>
    <property type="evidence" value="ECO:0007669"/>
    <property type="project" value="TreeGrafter"/>
</dbReference>
<dbReference type="AlphaFoldDB" id="A0A833W6V6"/>
<evidence type="ECO:0000256" key="2">
    <source>
        <dbReference type="ARBA" id="ARBA00022853"/>
    </source>
</evidence>
<evidence type="ECO:0000313" key="9">
    <source>
        <dbReference type="Proteomes" id="UP000655588"/>
    </source>
</evidence>
<dbReference type="PANTHER" id="PTHR10880:SF15">
    <property type="entry name" value="MSL COMPLEX SUBUNIT 3"/>
    <property type="match status" value="1"/>
</dbReference>
<keyword evidence="2" id="KW-0156">Chromatin regulator</keyword>
<keyword evidence="3" id="KW-0805">Transcription regulation</keyword>
<dbReference type="GO" id="GO:0005634">
    <property type="term" value="C:nucleus"/>
    <property type="evidence" value="ECO:0007669"/>
    <property type="project" value="UniProtKB-SubCell"/>
</dbReference>
<gene>
    <name evidence="8" type="ORF">E2986_07338</name>
</gene>
<feature type="domain" description="MRG" evidence="7">
    <location>
        <begin position="109"/>
        <end position="423"/>
    </location>
</feature>
<dbReference type="Gene3D" id="1.10.274.30">
    <property type="entry name" value="MRG domain"/>
    <property type="match status" value="2"/>
</dbReference>
<feature type="region of interest" description="Disordered" evidence="6">
    <location>
        <begin position="87"/>
        <end position="118"/>
    </location>
</feature>
<dbReference type="PROSITE" id="PS51640">
    <property type="entry name" value="MRG"/>
    <property type="match status" value="1"/>
</dbReference>
<dbReference type="Pfam" id="PF05712">
    <property type="entry name" value="MRG"/>
    <property type="match status" value="1"/>
</dbReference>
<evidence type="ECO:0000259" key="7">
    <source>
        <dbReference type="Pfam" id="PF05712"/>
    </source>
</evidence>
<dbReference type="GO" id="GO:0006325">
    <property type="term" value="P:chromatin organization"/>
    <property type="evidence" value="ECO:0007669"/>
    <property type="project" value="UniProtKB-KW"/>
</dbReference>
<sequence>MANRGAYLYRRERKKRSHKLPERLNEAESQEPRRRARSGGSRATSATTGSSEDGSSGQHADYDTEVLHNNIQKYIIKLLLKEVITEEDTESSSDYVGETSDDEDSGGGSQSGASVKPGIDLDIGTTLRRILDQDHDLITNKNKLAVLPAQPTVANILESWVQHFTTTQLTNIPEKPQRNKANNTIEKTINEINICREVADGLRIYFDFTLHDLLLYRQEQEQYCNLKSSFLYTEHPTLVKEEPIEHSEILVKEEYEDTEYAHLPPFQEHDQEIDMSKAVANSKRRLRSNRVSSIDENRQLRSYEEIKQDTGNLSSIASTSSRCSSPRGITLRVPVVTSAQVNALLQQSNKWRLVPDSVKPESLPNPSTYYGAIHLTRLFVKLPDLLQLTDIPHKKLKVLLKYLDMFLSYLEMHREWFGEQFYMQMESQLISQANVNVYAYYVRCTARMYVCEFGNN</sequence>
<comment type="subcellular location">
    <subcellularLocation>
        <location evidence="1">Nucleus</location>
    </subcellularLocation>
</comment>
<protein>
    <recommendedName>
        <fullName evidence="7">MRG domain-containing protein</fullName>
    </recommendedName>
</protein>
<dbReference type="Proteomes" id="UP000655588">
    <property type="component" value="Unassembled WGS sequence"/>
</dbReference>